<dbReference type="Proteomes" id="UP000276886">
    <property type="component" value="Unassembled WGS sequence"/>
</dbReference>
<gene>
    <name evidence="2" type="ORF">ALQ44_101584</name>
</gene>
<dbReference type="EMBL" id="RBPQ01000134">
    <property type="protein sequence ID" value="RMO27742.1"/>
    <property type="molecule type" value="Genomic_DNA"/>
</dbReference>
<feature type="region of interest" description="Disordered" evidence="1">
    <location>
        <begin position="32"/>
        <end position="52"/>
    </location>
</feature>
<organism evidence="2 3">
    <name type="scientific">Pseudomonas syringae pv. pisi</name>
    <dbReference type="NCBI Taxonomy" id="59510"/>
    <lineage>
        <taxon>Bacteria</taxon>
        <taxon>Pseudomonadati</taxon>
        <taxon>Pseudomonadota</taxon>
        <taxon>Gammaproteobacteria</taxon>
        <taxon>Pseudomonadales</taxon>
        <taxon>Pseudomonadaceae</taxon>
        <taxon>Pseudomonas</taxon>
        <taxon>Pseudomonas syringae</taxon>
    </lineage>
</organism>
<evidence type="ECO:0000313" key="3">
    <source>
        <dbReference type="Proteomes" id="UP000276886"/>
    </source>
</evidence>
<protein>
    <submittedName>
        <fullName evidence="2">Uncharacterized protein</fullName>
    </submittedName>
</protein>
<sequence>MPGIAAQTFARSELWKKLQPLSIHRKLNLPELPVPASAGNARHDQSGFTLQV</sequence>
<comment type="caution">
    <text evidence="2">The sequence shown here is derived from an EMBL/GenBank/DDBJ whole genome shotgun (WGS) entry which is preliminary data.</text>
</comment>
<name>A0A3M2XCA2_PSESJ</name>
<evidence type="ECO:0000256" key="1">
    <source>
        <dbReference type="SAM" id="MobiDB-lite"/>
    </source>
</evidence>
<dbReference type="AlphaFoldDB" id="A0A3M2XCA2"/>
<proteinExistence type="predicted"/>
<accession>A0A3M2XCA2</accession>
<evidence type="ECO:0000313" key="2">
    <source>
        <dbReference type="EMBL" id="RMO27742.1"/>
    </source>
</evidence>
<reference evidence="2 3" key="1">
    <citation type="submission" date="2018-08" db="EMBL/GenBank/DDBJ databases">
        <title>Recombination of ecologically and evolutionarily significant loci maintains genetic cohesion in the Pseudomonas syringae species complex.</title>
        <authorList>
            <person name="Dillon M."/>
            <person name="Thakur S."/>
            <person name="Almeida R.N.D."/>
            <person name="Weir B.S."/>
            <person name="Guttman D.S."/>
        </authorList>
    </citation>
    <scope>NUCLEOTIDE SEQUENCE [LARGE SCALE GENOMIC DNA]</scope>
    <source>
        <strain evidence="2 3">ICMP 2788</strain>
    </source>
</reference>